<reference evidence="20" key="2">
    <citation type="submission" date="2025-08" db="UniProtKB">
        <authorList>
            <consortium name="Ensembl"/>
        </authorList>
    </citation>
    <scope>IDENTIFICATION</scope>
</reference>
<keyword evidence="10" id="KW-0223">Dioxygenase</keyword>
<name>A0A674GK13_TAEGU</name>
<dbReference type="PANTHER" id="PTHR14017:SF9">
    <property type="entry name" value="LYSINE-SPECIFIC DEMETHYLASE 6A"/>
    <property type="match status" value="1"/>
</dbReference>
<dbReference type="Gene3D" id="2.60.120.650">
    <property type="entry name" value="Cupin"/>
    <property type="match status" value="1"/>
</dbReference>
<evidence type="ECO:0000313" key="20">
    <source>
        <dbReference type="Ensembl" id="ENSTGUP00000023139.1"/>
    </source>
</evidence>
<keyword evidence="6" id="KW-0677">Repeat</keyword>
<dbReference type="FunFam" id="1.20.58.1370:FF:000002">
    <property type="entry name" value="lysine-specific demethylase 6A isoform X6"/>
    <property type="match status" value="1"/>
</dbReference>
<dbReference type="FunFam" id="1.20.58.1370:FF:000001">
    <property type="entry name" value="lysine-specific demethylase 6A isoform X2"/>
    <property type="match status" value="1"/>
</dbReference>
<comment type="similarity">
    <text evidence="14">Belongs to the UTX family.</text>
</comment>
<sequence length="1387" mass="153144">MKSCGVSLAAAASAAPFGDEEKKMAAGKASGQSEEDFASLTAQEREALSGLDSRLFGFLRLHEDGARTKALLLKAVRCYESLILKAEGKVESDFFCQLGHFNLLLEDYPKALSAYQRYYSLQSDYWKNAAFLYGLGLVYFHYNAFQWAIKAFQEALYVDPSFCRAKEIHLRLGLMFKVNTDYESSLKHFQLALIDCNPCTLSNAEIQFHIAHLYEIQRKYHSAKEAYEQLLQIENLPAQVKATVLQQLGWMHHTVDQLGDKATKESYAIQYLQKSLEADPNSGQSWYFLGRCYSSIGKVQDAFISYRQSIDKSEASADTWCSIGVLYQQQNQPMDALQAYICAVQLDHGHAAAWMDLGTLYESCNQPQDAIKCYLNATRSKNCSNTSALAARIKYLQNTSDVWSSGHTVSHPPVQQQIHSWCLTPQKLQHLEQLRANRNNLNPAQKLMLEQLESQFVLMQQHQQMRQTGVAQVRSTGIPNGPTADSSLPTNSVSGQQPQVALTRVPNVAQRGIRPACPGQPMANGPFAAGPVPCSTARTLGSTDTILIGNNHITESGSNGNVPYLQRNALSLPHNRTNLTSSAEEPWKNQLSNSTQGLHKGQSSHLAGPNSERPLSSTGPSQHLQAAGTGIQNQNGHPATPSNSVTQGAALNHLSSHTATSGGQQGITLTKESKPSGNTSAVPETSRHSGETPNSTASVEGLPNHVHQVTADAVSSPSHGDSKSPGLLSSDNPQLSALLMGKANNNVSTGTCDKVNNIHPAVHTKTENSVASSPSSAISTATPSPKSTEQTTTNSVTSLNSPHSGHTVNGEGLEDSQSPMKADPPPISHKPSPQIIPSMSVSIYPSSAEVLKACRNLGKNGLSNSSILLDKCPPPRPPPPPYPPLPKDKLNPPTPSIYLENKRDAFFPPLHQFCTNPNNPVTVIRGLAGALKLDLGLFSTKTLVEANNEHIVEVRTQLLQPADENWDPTGTKKIWRCESSRSHTTIAKYAQYQASSFQESLREENEKKSHHKDHSDNESTSSDNSGRRRRGPFKTIKFGTNIDLSDDKKWKLQLHELTKLPAFVRVVSAGNLLSHVGHTILGMNTVQLYMKVPGSRTPGHQENNNFCSVNINIGPGDCEWFVVPESYWGVMNDFCEKNNMNFLMGSWWPNLEDLYEANVPVYRFIQRPGDLVWINAGTVHWVQAIGWCNNIAWNVGPLTACQYKLAVERYEWNKLQSVKSIVPMVHLSWNMARNIKVSDPKLFEMIKYCLLRTLKQCQTLREALIAAGKEIVWHGRAKDEPAHYCSICEVEVFDLLFVTSESNSRKTYVVHCQDCARKISTNLENFVVLEQYKMEDLMQVYDQFTLVSQINKWVHKYIICKAVVDCLGAPLYEYHGLSDSNGGLGCV</sequence>
<dbReference type="GO" id="GO:0010468">
    <property type="term" value="P:regulation of gene expression"/>
    <property type="evidence" value="ECO:0007669"/>
    <property type="project" value="TreeGrafter"/>
</dbReference>
<dbReference type="SUPFAM" id="SSF51197">
    <property type="entry name" value="Clavaminate synthase-like"/>
    <property type="match status" value="1"/>
</dbReference>
<dbReference type="Pfam" id="PF13432">
    <property type="entry name" value="TPR_16"/>
    <property type="match status" value="1"/>
</dbReference>
<evidence type="ECO:0000256" key="6">
    <source>
        <dbReference type="ARBA" id="ARBA00022737"/>
    </source>
</evidence>
<dbReference type="GO" id="GO:0044666">
    <property type="term" value="C:MLL3/4 complex"/>
    <property type="evidence" value="ECO:0007669"/>
    <property type="project" value="TreeGrafter"/>
</dbReference>
<keyword evidence="21" id="KW-1185">Reference proteome</keyword>
<keyword evidence="5" id="KW-0479">Metal-binding</keyword>
<evidence type="ECO:0000256" key="16">
    <source>
        <dbReference type="ARBA" id="ARBA00048695"/>
    </source>
</evidence>
<evidence type="ECO:0000256" key="1">
    <source>
        <dbReference type="ARBA" id="ARBA00001954"/>
    </source>
</evidence>
<dbReference type="FunFam" id="1.25.40.10:FF:000022">
    <property type="entry name" value="lysine-specific demethylase 6A isoform X1"/>
    <property type="match status" value="1"/>
</dbReference>
<dbReference type="SUPFAM" id="SSF48452">
    <property type="entry name" value="TPR-like"/>
    <property type="match status" value="2"/>
</dbReference>
<dbReference type="GeneTree" id="ENSGT00940000155202"/>
<dbReference type="GO" id="GO:0046872">
    <property type="term" value="F:metal ion binding"/>
    <property type="evidence" value="ECO:0007669"/>
    <property type="project" value="UniProtKB-KW"/>
</dbReference>
<dbReference type="InterPro" id="IPR011990">
    <property type="entry name" value="TPR-like_helical_dom_sf"/>
</dbReference>
<dbReference type="Ensembl" id="ENSTGUT00000019523.1">
    <property type="protein sequence ID" value="ENSTGUP00000023139.1"/>
    <property type="gene ID" value="ENSTGUG00000006075.2"/>
</dbReference>
<evidence type="ECO:0000256" key="8">
    <source>
        <dbReference type="ARBA" id="ARBA00022833"/>
    </source>
</evidence>
<comment type="catalytic activity">
    <reaction evidence="16">
        <text>N(6),N(6),N(6)-trimethyl-L-lysyl(27)-[histone H3] + 2 2-oxoglutarate + 2 O2 = N(6)-methyl-L-lysyl(27)-[histone H3] + 2 formaldehyde + 2 succinate + 2 CO2</text>
        <dbReference type="Rhea" id="RHEA:60224"/>
        <dbReference type="Rhea" id="RHEA-COMP:15535"/>
        <dbReference type="Rhea" id="RHEA-COMP:15544"/>
        <dbReference type="ChEBI" id="CHEBI:15379"/>
        <dbReference type="ChEBI" id="CHEBI:16526"/>
        <dbReference type="ChEBI" id="CHEBI:16810"/>
        <dbReference type="ChEBI" id="CHEBI:16842"/>
        <dbReference type="ChEBI" id="CHEBI:30031"/>
        <dbReference type="ChEBI" id="CHEBI:61929"/>
        <dbReference type="ChEBI" id="CHEBI:61961"/>
        <dbReference type="EC" id="1.14.11.68"/>
    </reaction>
</comment>
<dbReference type="InterPro" id="IPR051630">
    <property type="entry name" value="Corepressor-Demethylase"/>
</dbReference>
<dbReference type="PROSITE" id="PS50005">
    <property type="entry name" value="TPR"/>
    <property type="match status" value="2"/>
</dbReference>
<dbReference type="Gene3D" id="1.25.40.10">
    <property type="entry name" value="Tetratricopeptide repeat domain"/>
    <property type="match status" value="2"/>
</dbReference>
<keyword evidence="7 17" id="KW-0802">TPR repeat</keyword>
<accession>A0A674GK13</accession>
<dbReference type="Gene3D" id="2.10.110.20">
    <property type="match status" value="1"/>
</dbReference>
<dbReference type="PROSITE" id="PS51184">
    <property type="entry name" value="JMJC"/>
    <property type="match status" value="1"/>
</dbReference>
<dbReference type="InterPro" id="IPR046941">
    <property type="entry name" value="KDM6_GATAL_sf"/>
</dbReference>
<evidence type="ECO:0000256" key="15">
    <source>
        <dbReference type="ARBA" id="ARBA00034525"/>
    </source>
</evidence>
<dbReference type="SMART" id="SM00028">
    <property type="entry name" value="TPR"/>
    <property type="match status" value="7"/>
</dbReference>
<dbReference type="Pfam" id="PF13181">
    <property type="entry name" value="TPR_8"/>
    <property type="match status" value="1"/>
</dbReference>
<feature type="compositionally biased region" description="Basic and acidic residues" evidence="18">
    <location>
        <begin position="1000"/>
        <end position="1017"/>
    </location>
</feature>
<evidence type="ECO:0000256" key="14">
    <source>
        <dbReference type="ARBA" id="ARBA00034483"/>
    </source>
</evidence>
<evidence type="ECO:0000256" key="12">
    <source>
        <dbReference type="ARBA" id="ARBA00023004"/>
    </source>
</evidence>
<protein>
    <recommendedName>
        <fullName evidence="15">[histone H3]-trimethyl-L-lysine(27) demethylase</fullName>
        <ecNumber evidence="15">1.14.11.68</ecNumber>
    </recommendedName>
</protein>
<evidence type="ECO:0000256" key="4">
    <source>
        <dbReference type="ARBA" id="ARBA00022553"/>
    </source>
</evidence>
<proteinExistence type="inferred from homology"/>
<feature type="compositionally biased region" description="Low complexity" evidence="18">
    <location>
        <begin position="769"/>
        <end position="788"/>
    </location>
</feature>
<dbReference type="GO" id="GO:0000978">
    <property type="term" value="F:RNA polymerase II cis-regulatory region sequence-specific DNA binding"/>
    <property type="evidence" value="ECO:0007669"/>
    <property type="project" value="TreeGrafter"/>
</dbReference>
<keyword evidence="11" id="KW-0560">Oxidoreductase</keyword>
<dbReference type="Proteomes" id="UP000007754">
    <property type="component" value="Chromosome 1"/>
</dbReference>
<comment type="cofactor">
    <cofactor evidence="2">
        <name>L-ascorbate</name>
        <dbReference type="ChEBI" id="CHEBI:38290"/>
    </cofactor>
</comment>
<feature type="region of interest" description="Disordered" evidence="18">
    <location>
        <begin position="765"/>
        <end position="834"/>
    </location>
</feature>
<dbReference type="Gene3D" id="1.20.58.1370">
    <property type="match status" value="2"/>
</dbReference>
<feature type="compositionally biased region" description="Polar residues" evidence="18">
    <location>
        <begin position="789"/>
        <end position="807"/>
    </location>
</feature>
<feature type="repeat" description="TPR" evidence="17">
    <location>
        <begin position="129"/>
        <end position="162"/>
    </location>
</feature>
<dbReference type="InterPro" id="IPR003347">
    <property type="entry name" value="JmjC_dom"/>
</dbReference>
<feature type="repeat" description="TPR" evidence="17">
    <location>
        <begin position="317"/>
        <end position="350"/>
    </location>
</feature>
<feature type="domain" description="JmjC" evidence="19">
    <location>
        <begin position="1049"/>
        <end position="1212"/>
    </location>
</feature>
<dbReference type="Pfam" id="PF21326">
    <property type="entry name" value="KDM6_GATAL"/>
    <property type="match status" value="1"/>
</dbReference>
<feature type="compositionally biased region" description="Pro residues" evidence="18">
    <location>
        <begin position="872"/>
        <end position="885"/>
    </location>
</feature>
<reference evidence="20" key="3">
    <citation type="submission" date="2025-09" db="UniProtKB">
        <authorList>
            <consortium name="Ensembl"/>
        </authorList>
    </citation>
    <scope>IDENTIFICATION</scope>
</reference>
<reference evidence="20 21" key="1">
    <citation type="journal article" date="2010" name="Nature">
        <title>The genome of a songbird.</title>
        <authorList>
            <person name="Warren W.C."/>
            <person name="Clayton D.F."/>
            <person name="Ellegren H."/>
            <person name="Arnold A.P."/>
            <person name="Hillier L.W."/>
            <person name="Kunstner A."/>
            <person name="Searle S."/>
            <person name="White S."/>
            <person name="Vilella A.J."/>
            <person name="Fairley S."/>
            <person name="Heger A."/>
            <person name="Kong L."/>
            <person name="Ponting C.P."/>
            <person name="Jarvis E.D."/>
            <person name="Mello C.V."/>
            <person name="Minx P."/>
            <person name="Lovell P."/>
            <person name="Velho T.A."/>
            <person name="Ferris M."/>
            <person name="Balakrishnan C.N."/>
            <person name="Sinha S."/>
            <person name="Blatti C."/>
            <person name="London S.E."/>
            <person name="Li Y."/>
            <person name="Lin Y.C."/>
            <person name="George J."/>
            <person name="Sweedler J."/>
            <person name="Southey B."/>
            <person name="Gunaratne P."/>
            <person name="Watson M."/>
            <person name="Nam K."/>
            <person name="Backstrom N."/>
            <person name="Smeds L."/>
            <person name="Nabholz B."/>
            <person name="Itoh Y."/>
            <person name="Whitney O."/>
            <person name="Pfenning A.R."/>
            <person name="Howard J."/>
            <person name="Volker M."/>
            <person name="Skinner B.M."/>
            <person name="Griffin D.K."/>
            <person name="Ye L."/>
            <person name="McLaren W.M."/>
            <person name="Flicek P."/>
            <person name="Quesada V."/>
            <person name="Velasco G."/>
            <person name="Lopez-Otin C."/>
            <person name="Puente X.S."/>
            <person name="Olender T."/>
            <person name="Lancet D."/>
            <person name="Smit A.F."/>
            <person name="Hubley R."/>
            <person name="Konkel M.K."/>
            <person name="Walker J.A."/>
            <person name="Batzer M.A."/>
            <person name="Gu W."/>
            <person name="Pollock D.D."/>
            <person name="Chen L."/>
            <person name="Cheng Z."/>
            <person name="Eichler E.E."/>
            <person name="Stapley J."/>
            <person name="Slate J."/>
            <person name="Ekblom R."/>
            <person name="Birkhead T."/>
            <person name="Burke T."/>
            <person name="Burt D."/>
            <person name="Scharff C."/>
            <person name="Adam I."/>
            <person name="Richard H."/>
            <person name="Sultan M."/>
            <person name="Soldatov A."/>
            <person name="Lehrach H."/>
            <person name="Edwards S.V."/>
            <person name="Yang S.P."/>
            <person name="Li X."/>
            <person name="Graves T."/>
            <person name="Fulton L."/>
            <person name="Nelson J."/>
            <person name="Chinwalla A."/>
            <person name="Hou S."/>
            <person name="Mardis E.R."/>
            <person name="Wilson R.K."/>
        </authorList>
    </citation>
    <scope>NUCLEOTIDE SEQUENCE [LARGE SCALE GENOMIC DNA]</scope>
</reference>
<evidence type="ECO:0000259" key="19">
    <source>
        <dbReference type="PROSITE" id="PS51184"/>
    </source>
</evidence>
<dbReference type="FunFam" id="2.60.120.650:FF:000002">
    <property type="entry name" value="lysine-specific demethylase 6A isoform X2"/>
    <property type="match status" value="1"/>
</dbReference>
<evidence type="ECO:0000313" key="21">
    <source>
        <dbReference type="Proteomes" id="UP000007754"/>
    </source>
</evidence>
<dbReference type="SMART" id="SM00558">
    <property type="entry name" value="JmjC"/>
    <property type="match status" value="1"/>
</dbReference>
<evidence type="ECO:0000256" key="9">
    <source>
        <dbReference type="ARBA" id="ARBA00022853"/>
    </source>
</evidence>
<keyword evidence="9" id="KW-0156">Chromatin regulator</keyword>
<gene>
    <name evidence="20" type="primary">KDM6A</name>
</gene>
<dbReference type="EC" id="1.14.11.68" evidence="15"/>
<keyword evidence="4" id="KW-0597">Phosphoprotein</keyword>
<feature type="region of interest" description="Disordered" evidence="18">
    <location>
        <begin position="998"/>
        <end position="1033"/>
    </location>
</feature>
<comment type="cofactor">
    <cofactor evidence="1">
        <name>Fe(2+)</name>
        <dbReference type="ChEBI" id="CHEBI:29033"/>
    </cofactor>
</comment>
<dbReference type="GO" id="GO:0007507">
    <property type="term" value="P:heart development"/>
    <property type="evidence" value="ECO:0007669"/>
    <property type="project" value="TreeGrafter"/>
</dbReference>
<feature type="compositionally biased region" description="Polar residues" evidence="18">
    <location>
        <begin position="577"/>
        <end position="605"/>
    </location>
</feature>
<dbReference type="FunFam" id="1.25.40.10:FF:000011">
    <property type="entry name" value="lysine-specific demethylase 6A isoform X3"/>
    <property type="match status" value="1"/>
</dbReference>
<feature type="region of interest" description="Disordered" evidence="18">
    <location>
        <begin position="11"/>
        <end position="30"/>
    </location>
</feature>
<evidence type="ECO:0000256" key="11">
    <source>
        <dbReference type="ARBA" id="ARBA00023002"/>
    </source>
</evidence>
<feature type="region of interest" description="Disordered" evidence="18">
    <location>
        <begin position="867"/>
        <end position="890"/>
    </location>
</feature>
<keyword evidence="13" id="KW-0539">Nucleus</keyword>
<evidence type="ECO:0000256" key="5">
    <source>
        <dbReference type="ARBA" id="ARBA00022723"/>
    </source>
</evidence>
<dbReference type="Pfam" id="PF02373">
    <property type="entry name" value="JmjC"/>
    <property type="match status" value="1"/>
</dbReference>
<dbReference type="GO" id="GO:0071558">
    <property type="term" value="F:histone H3K27me2/H3K27me3 demethylase activity"/>
    <property type="evidence" value="ECO:0007669"/>
    <property type="project" value="UniProtKB-EC"/>
</dbReference>
<feature type="compositionally biased region" description="Polar residues" evidence="18">
    <location>
        <begin position="613"/>
        <end position="683"/>
    </location>
</feature>
<dbReference type="InterPro" id="IPR048560">
    <property type="entry name" value="KDM6A_B-like_GATAL"/>
</dbReference>
<keyword evidence="12" id="KW-0408">Iron</keyword>
<dbReference type="Pfam" id="PF21322">
    <property type="entry name" value="KDM6_C-hel"/>
    <property type="match status" value="1"/>
</dbReference>
<dbReference type="FunFam" id="2.10.110.20:FF:000001">
    <property type="entry name" value="lysine-specific demethylase 6A isoform X2"/>
    <property type="match status" value="1"/>
</dbReference>
<comment type="subcellular location">
    <subcellularLocation>
        <location evidence="3">Nucleus</location>
    </subcellularLocation>
</comment>
<evidence type="ECO:0000256" key="2">
    <source>
        <dbReference type="ARBA" id="ARBA00001961"/>
    </source>
</evidence>
<dbReference type="PANTHER" id="PTHR14017">
    <property type="entry name" value="LYSINE-SPECIFIC DEMETHYLASE"/>
    <property type="match status" value="1"/>
</dbReference>
<evidence type="ECO:0000256" key="3">
    <source>
        <dbReference type="ARBA" id="ARBA00004123"/>
    </source>
</evidence>
<evidence type="ECO:0000256" key="13">
    <source>
        <dbReference type="ARBA" id="ARBA00023242"/>
    </source>
</evidence>
<dbReference type="InterPro" id="IPR019734">
    <property type="entry name" value="TPR_rpt"/>
</dbReference>
<evidence type="ECO:0000256" key="18">
    <source>
        <dbReference type="SAM" id="MobiDB-lite"/>
    </source>
</evidence>
<organism evidence="20 21">
    <name type="scientific">Taeniopygia guttata</name>
    <name type="common">Zebra finch</name>
    <name type="synonym">Poephila guttata</name>
    <dbReference type="NCBI Taxonomy" id="59729"/>
    <lineage>
        <taxon>Eukaryota</taxon>
        <taxon>Metazoa</taxon>
        <taxon>Chordata</taxon>
        <taxon>Craniata</taxon>
        <taxon>Vertebrata</taxon>
        <taxon>Euteleostomi</taxon>
        <taxon>Archelosauria</taxon>
        <taxon>Archosauria</taxon>
        <taxon>Dinosauria</taxon>
        <taxon>Saurischia</taxon>
        <taxon>Theropoda</taxon>
        <taxon>Coelurosauria</taxon>
        <taxon>Aves</taxon>
        <taxon>Neognathae</taxon>
        <taxon>Neoaves</taxon>
        <taxon>Telluraves</taxon>
        <taxon>Australaves</taxon>
        <taxon>Passeriformes</taxon>
        <taxon>Passeroidea</taxon>
        <taxon>Estrildidae</taxon>
        <taxon>Estrildinae</taxon>
        <taxon>Taeniopygia</taxon>
    </lineage>
</organism>
<keyword evidence="8" id="KW-0862">Zinc</keyword>
<evidence type="ECO:0000256" key="7">
    <source>
        <dbReference type="ARBA" id="ARBA00022803"/>
    </source>
</evidence>
<evidence type="ECO:0000256" key="17">
    <source>
        <dbReference type="PROSITE-ProRule" id="PRU00339"/>
    </source>
</evidence>
<dbReference type="InterPro" id="IPR048562">
    <property type="entry name" value="KDM6A_B-like_C-hel"/>
</dbReference>
<dbReference type="GO" id="GO:0031490">
    <property type="term" value="F:chromatin DNA binding"/>
    <property type="evidence" value="ECO:0007669"/>
    <property type="project" value="TreeGrafter"/>
</dbReference>
<evidence type="ECO:0000256" key="10">
    <source>
        <dbReference type="ARBA" id="ARBA00022964"/>
    </source>
</evidence>
<feature type="region of interest" description="Disordered" evidence="18">
    <location>
        <begin position="577"/>
        <end position="733"/>
    </location>
</feature>